<feature type="domain" description="STAS" evidence="1">
    <location>
        <begin position="243"/>
        <end position="354"/>
    </location>
</feature>
<dbReference type="CDD" id="cd07041">
    <property type="entry name" value="STAS_RsbR_RsbS_like"/>
    <property type="match status" value="1"/>
</dbReference>
<dbReference type="Gene3D" id="3.30.750.24">
    <property type="entry name" value="STAS domain"/>
    <property type="match status" value="1"/>
</dbReference>
<sequence length="379" mass="41092">MILQDPDKLVIAGVRHEWDLARGELRIGGMPSVTMFRDSSLARLMSAFLAMVGPRRFALALQAEGLRSTDGDWSVISAFSTFEEGFVELARYAAVSGWGGWELVDLDRDAKVAVFRVANGWESVLPRDGSAFNGGLVAGKLTGLCQRLFETTCWPRQTAFVAEGDAYDEFVIEASARSLDDEMRELAAVDQATAADLQHMLATVHASANAREAALAERDRMVAELQDKLELIAEQRQAILTLSTPIIELWDEVVAIPIVGAIDASRTAQMMERLLEAILQRRARFAILDLTGVEAIDTATADNFLRIVRAVKLLGAQGVIAGIGPNVAQTLVGLGVDLTAIPTFSNLREALRAFIAAPRRAASRAESSVNASIVKELSR</sequence>
<organism evidence="2 3">
    <name type="scientific">Nannocystis pusilla</name>
    <dbReference type="NCBI Taxonomy" id="889268"/>
    <lineage>
        <taxon>Bacteria</taxon>
        <taxon>Pseudomonadati</taxon>
        <taxon>Myxococcota</taxon>
        <taxon>Polyangia</taxon>
        <taxon>Nannocystales</taxon>
        <taxon>Nannocystaceae</taxon>
        <taxon>Nannocystis</taxon>
    </lineage>
</organism>
<dbReference type="InterPro" id="IPR036513">
    <property type="entry name" value="STAS_dom_sf"/>
</dbReference>
<evidence type="ECO:0000313" key="3">
    <source>
        <dbReference type="Proteomes" id="UP001139031"/>
    </source>
</evidence>
<dbReference type="InterPro" id="IPR051932">
    <property type="entry name" value="Bact_StressResp_Reg"/>
</dbReference>
<proteinExistence type="predicted"/>
<protein>
    <submittedName>
        <fullName evidence="2">STAS domain-containing protein</fullName>
    </submittedName>
</protein>
<reference evidence="2" key="1">
    <citation type="submission" date="2021-08" db="EMBL/GenBank/DDBJ databases">
        <authorList>
            <person name="Stevens D.C."/>
        </authorList>
    </citation>
    <scope>NUCLEOTIDE SEQUENCE</scope>
    <source>
        <strain evidence="2">DSM 53165</strain>
    </source>
</reference>
<name>A0ABS7U4G1_9BACT</name>
<dbReference type="PANTHER" id="PTHR33745">
    <property type="entry name" value="RSBT ANTAGONIST PROTEIN RSBS-RELATED"/>
    <property type="match status" value="1"/>
</dbReference>
<evidence type="ECO:0000259" key="1">
    <source>
        <dbReference type="PROSITE" id="PS50801"/>
    </source>
</evidence>
<dbReference type="Proteomes" id="UP001139031">
    <property type="component" value="Unassembled WGS sequence"/>
</dbReference>
<dbReference type="PROSITE" id="PS50801">
    <property type="entry name" value="STAS"/>
    <property type="match status" value="1"/>
</dbReference>
<dbReference type="EMBL" id="JAIRAU010000056">
    <property type="protein sequence ID" value="MBZ5715217.1"/>
    <property type="molecule type" value="Genomic_DNA"/>
</dbReference>
<dbReference type="RefSeq" id="WP_224196958.1">
    <property type="nucleotide sequence ID" value="NZ_JAIRAU010000056.1"/>
</dbReference>
<accession>A0ABS7U4G1</accession>
<dbReference type="SUPFAM" id="SSF52091">
    <property type="entry name" value="SpoIIaa-like"/>
    <property type="match status" value="1"/>
</dbReference>
<comment type="caution">
    <text evidence="2">The sequence shown here is derived from an EMBL/GenBank/DDBJ whole genome shotgun (WGS) entry which is preliminary data.</text>
</comment>
<dbReference type="Pfam" id="PF01740">
    <property type="entry name" value="STAS"/>
    <property type="match status" value="1"/>
</dbReference>
<keyword evidence="3" id="KW-1185">Reference proteome</keyword>
<gene>
    <name evidence="2" type="ORF">K7C98_38790</name>
</gene>
<evidence type="ECO:0000313" key="2">
    <source>
        <dbReference type="EMBL" id="MBZ5715217.1"/>
    </source>
</evidence>
<dbReference type="InterPro" id="IPR002645">
    <property type="entry name" value="STAS_dom"/>
</dbReference>